<dbReference type="CDD" id="cd02440">
    <property type="entry name" value="AdoMet_MTases"/>
    <property type="match status" value="1"/>
</dbReference>
<dbReference type="EMBL" id="BOMG01000110">
    <property type="protein sequence ID" value="GID60595.1"/>
    <property type="molecule type" value="Genomic_DNA"/>
</dbReference>
<comment type="caution">
    <text evidence="3">The sequence shown here is derived from an EMBL/GenBank/DDBJ whole genome shotgun (WGS) entry which is preliminary data.</text>
</comment>
<evidence type="ECO:0000256" key="2">
    <source>
        <dbReference type="SAM" id="MobiDB-lite"/>
    </source>
</evidence>
<proteinExistence type="predicted"/>
<keyword evidence="1" id="KW-0175">Coiled coil</keyword>
<evidence type="ECO:0000256" key="1">
    <source>
        <dbReference type="SAM" id="Coils"/>
    </source>
</evidence>
<feature type="region of interest" description="Disordered" evidence="2">
    <location>
        <begin position="429"/>
        <end position="478"/>
    </location>
</feature>
<reference evidence="3 4" key="1">
    <citation type="submission" date="2021-01" db="EMBL/GenBank/DDBJ databases">
        <title>Whole genome shotgun sequence of Actinoplanes couchii NBRC 106145.</title>
        <authorList>
            <person name="Komaki H."/>
            <person name="Tamura T."/>
        </authorList>
    </citation>
    <scope>NUCLEOTIDE SEQUENCE [LARGE SCALE GENOMIC DNA]</scope>
    <source>
        <strain evidence="3 4">NBRC 106145</strain>
    </source>
</reference>
<accession>A0ABQ3XQ09</accession>
<gene>
    <name evidence="3" type="ORF">Aco03nite_089990</name>
</gene>
<organism evidence="3 4">
    <name type="scientific">Actinoplanes couchii</name>
    <dbReference type="NCBI Taxonomy" id="403638"/>
    <lineage>
        <taxon>Bacteria</taxon>
        <taxon>Bacillati</taxon>
        <taxon>Actinomycetota</taxon>
        <taxon>Actinomycetes</taxon>
        <taxon>Micromonosporales</taxon>
        <taxon>Micromonosporaceae</taxon>
        <taxon>Actinoplanes</taxon>
    </lineage>
</organism>
<feature type="coiled-coil region" evidence="1">
    <location>
        <begin position="481"/>
        <end position="515"/>
    </location>
</feature>
<evidence type="ECO:0008006" key="5">
    <source>
        <dbReference type="Google" id="ProtNLM"/>
    </source>
</evidence>
<evidence type="ECO:0000313" key="3">
    <source>
        <dbReference type="EMBL" id="GID60595.1"/>
    </source>
</evidence>
<dbReference type="RefSeq" id="WP_203807749.1">
    <property type="nucleotide sequence ID" value="NZ_BAAAQE010000014.1"/>
</dbReference>
<keyword evidence="4" id="KW-1185">Reference proteome</keyword>
<sequence length="553" mass="57951">MITMIGGEMPEYAEEHPPAAGPLYRHLADRLPAGIRVLVAGPHDTGLVRALADRREVTCLLRSRPDAETLSSDAADPTESGLTVLCGTLSKLTDADRYDVVIAFDGVGRLCSPEDTPLDWAESVRLLQRSLRPGGTLLLTVENELGIHRLVDPGTPSASRSADAWNAAAEFGTAPGRADRVAEVLGAEGLPVSGMAALWPLPANPTLLINPETLRYGPLDALAALAANVTATAYSQGSVLSDPRRLAASSVRRGIGAELAPAWLVIAQRATRPTQGIQLPPALFVGGSGVGGSETGGSAAGGSGAAAVTEILGTPDGWLRRTGNGTAEPLPDGHLLEERLLSAALGHDLPELRRLLTGWMTELPLTTAGNVLVDGARFTVLDPGEPERSDALARFAHLLIDGGYHHPWPGITDVVRLIAVLAGAAGLANPTDIPEMSGKEVAPGQRSKEVAAGQPGQETASGPRGQDAVAGHQGQEALPGQREQLLQVAALRRQLADAEERSRFFEVELEKREAELGRAKTQIAAFSGNLGYRAAKAGLVLARAARNRIRKGR</sequence>
<dbReference type="Proteomes" id="UP000612282">
    <property type="component" value="Unassembled WGS sequence"/>
</dbReference>
<evidence type="ECO:0000313" key="4">
    <source>
        <dbReference type="Proteomes" id="UP000612282"/>
    </source>
</evidence>
<name>A0ABQ3XQ09_9ACTN</name>
<dbReference type="InterPro" id="IPR029063">
    <property type="entry name" value="SAM-dependent_MTases_sf"/>
</dbReference>
<dbReference type="SUPFAM" id="SSF53335">
    <property type="entry name" value="S-adenosyl-L-methionine-dependent methyltransferases"/>
    <property type="match status" value="1"/>
</dbReference>
<dbReference type="Gene3D" id="3.40.50.150">
    <property type="entry name" value="Vaccinia Virus protein VP39"/>
    <property type="match status" value="1"/>
</dbReference>
<protein>
    <recommendedName>
        <fullName evidence="5">Class I SAM-dependent methyltransferase</fullName>
    </recommendedName>
</protein>